<gene>
    <name evidence="1" type="primary">MED18</name>
    <name evidence="2" type="ORF">VTL71DRAFT_10518</name>
</gene>
<accession>A0ABR4CT79</accession>
<comment type="similarity">
    <text evidence="1">Belongs to the Mediator complex subunit 18 family.</text>
</comment>
<dbReference type="InterPro" id="IPR019095">
    <property type="entry name" value="Mediator_Med18"/>
</dbReference>
<reference evidence="2 3" key="1">
    <citation type="journal article" date="2024" name="Commun. Biol.">
        <title>Comparative genomic analysis of thermophilic fungi reveals convergent evolutionary adaptations and gene losses.</title>
        <authorList>
            <person name="Steindorff A.S."/>
            <person name="Aguilar-Pontes M.V."/>
            <person name="Robinson A.J."/>
            <person name="Andreopoulos B."/>
            <person name="LaButti K."/>
            <person name="Kuo A."/>
            <person name="Mondo S."/>
            <person name="Riley R."/>
            <person name="Otillar R."/>
            <person name="Haridas S."/>
            <person name="Lipzen A."/>
            <person name="Grimwood J."/>
            <person name="Schmutz J."/>
            <person name="Clum A."/>
            <person name="Reid I.D."/>
            <person name="Moisan M.C."/>
            <person name="Butler G."/>
            <person name="Nguyen T.T.M."/>
            <person name="Dewar K."/>
            <person name="Conant G."/>
            <person name="Drula E."/>
            <person name="Henrissat B."/>
            <person name="Hansel C."/>
            <person name="Singer S."/>
            <person name="Hutchinson M.I."/>
            <person name="de Vries R.P."/>
            <person name="Natvig D.O."/>
            <person name="Powell A.J."/>
            <person name="Tsang A."/>
            <person name="Grigoriev I.V."/>
        </authorList>
    </citation>
    <scope>NUCLEOTIDE SEQUENCE [LARGE SCALE GENOMIC DNA]</scope>
    <source>
        <strain evidence="2 3">CBS 494.80</strain>
    </source>
</reference>
<comment type="subcellular location">
    <subcellularLocation>
        <location evidence="1">Nucleus</location>
    </subcellularLocation>
</comment>
<proteinExistence type="inferred from homology"/>
<protein>
    <recommendedName>
        <fullName evidence="1">Mediator of RNA polymerase II transcription subunit 18</fullName>
    </recommendedName>
    <alternativeName>
        <fullName evidence="1">Mediator complex subunit 18</fullName>
    </alternativeName>
</protein>
<comment type="caution">
    <text evidence="2">The sequence shown here is derived from an EMBL/GenBank/DDBJ whole genome shotgun (WGS) entry which is preliminary data.</text>
</comment>
<dbReference type="Proteomes" id="UP001595075">
    <property type="component" value="Unassembled WGS sequence"/>
</dbReference>
<dbReference type="Gene3D" id="2.40.320.10">
    <property type="entry name" value="Hypothetical Protein Pfu-838710-001"/>
    <property type="match status" value="1"/>
</dbReference>
<comment type="function">
    <text evidence="1">Component of the Mediator complex, a coactivator involved in the regulated transcription of nearly all RNA polymerase II-dependent genes. Mediator functions as a bridge to convey information from gene-specific regulatory proteins to the basal RNA polymerase II transcription machinery. Mediator is recruited to promoters by direct interactions with regulatory proteins and serves as a scaffold for the assembly of a functional preinitiation complex with RNA polymerase II and the general transcription factors.</text>
</comment>
<evidence type="ECO:0000313" key="2">
    <source>
        <dbReference type="EMBL" id="KAL2073194.1"/>
    </source>
</evidence>
<keyword evidence="1" id="KW-0805">Transcription regulation</keyword>
<name>A0ABR4CT79_9HELO</name>
<keyword evidence="3" id="KW-1185">Reference proteome</keyword>
<keyword evidence="1" id="KW-0539">Nucleus</keyword>
<evidence type="ECO:0000313" key="3">
    <source>
        <dbReference type="Proteomes" id="UP001595075"/>
    </source>
</evidence>
<keyword evidence="1" id="KW-0804">Transcription</keyword>
<sequence>MSSLSQRTSSFATKFIDFEEVRSKKDKVDNSKRNDLPNAHELFLTAIVANEDLETTLKILQGYCAMSPINVLTRKLTWEGPRTRTPSGIDPRFLKNQPAKNVPEWTGLSAQLARQSYILHLLYEVDRQTFGKAADESTPLSQYNAAVSPLDRRPGILRWNDLPDPTEITKLSNTRLSDLGATRPVNSRLMFSIENLGLCSLMNIIKHKFIGEVIQESNRFVHGDVVFELTRYLQLPVNESEGPSYSRSELPAFDTLTPFDSENKWILTAFTVVTKGDDPDQMKKGIDQLVAIKGDFEGCFDFKRCLQRPNSKYPIRSMPSL</sequence>
<keyword evidence="1" id="KW-0010">Activator</keyword>
<organism evidence="2 3">
    <name type="scientific">Oculimacula yallundae</name>
    <dbReference type="NCBI Taxonomy" id="86028"/>
    <lineage>
        <taxon>Eukaryota</taxon>
        <taxon>Fungi</taxon>
        <taxon>Dikarya</taxon>
        <taxon>Ascomycota</taxon>
        <taxon>Pezizomycotina</taxon>
        <taxon>Leotiomycetes</taxon>
        <taxon>Helotiales</taxon>
        <taxon>Ploettnerulaceae</taxon>
        <taxon>Oculimacula</taxon>
    </lineage>
</organism>
<comment type="subunit">
    <text evidence="1">Component of the Mediator complex.</text>
</comment>
<evidence type="ECO:0000256" key="1">
    <source>
        <dbReference type="RuleBase" id="RU364150"/>
    </source>
</evidence>
<dbReference type="EMBL" id="JAZHXI010000003">
    <property type="protein sequence ID" value="KAL2073194.1"/>
    <property type="molecule type" value="Genomic_DNA"/>
</dbReference>
<dbReference type="Pfam" id="PF09637">
    <property type="entry name" value="Med18"/>
    <property type="match status" value="1"/>
</dbReference>